<feature type="transmembrane region" description="Helical" evidence="2">
    <location>
        <begin position="136"/>
        <end position="160"/>
    </location>
</feature>
<reference evidence="4 5" key="1">
    <citation type="submission" date="2019-06" db="EMBL/GenBank/DDBJ databases">
        <title>Whole genome shotgun sequence of Zoogloea ramigera NBRC 15342.</title>
        <authorList>
            <person name="Hosoyama A."/>
            <person name="Uohara A."/>
            <person name="Ohji S."/>
            <person name="Ichikawa N."/>
        </authorList>
    </citation>
    <scope>NUCLEOTIDE SEQUENCE [LARGE SCALE GENOMIC DNA]</scope>
    <source>
        <strain evidence="4 5">NBRC 15342</strain>
    </source>
</reference>
<dbReference type="Pfam" id="PF04982">
    <property type="entry name" value="TM_HPP"/>
    <property type="match status" value="1"/>
</dbReference>
<accession>A0A4Y4CNF0</accession>
<feature type="transmembrane region" description="Helical" evidence="2">
    <location>
        <begin position="25"/>
        <end position="44"/>
    </location>
</feature>
<proteinExistence type="predicted"/>
<evidence type="ECO:0000256" key="1">
    <source>
        <dbReference type="PROSITE-ProRule" id="PRU00703"/>
    </source>
</evidence>
<keyword evidence="1" id="KW-0129">CBS domain</keyword>
<feature type="domain" description="CBS" evidence="3">
    <location>
        <begin position="237"/>
        <end position="295"/>
    </location>
</feature>
<dbReference type="Pfam" id="PF00571">
    <property type="entry name" value="CBS"/>
    <property type="match status" value="2"/>
</dbReference>
<evidence type="ECO:0000313" key="4">
    <source>
        <dbReference type="EMBL" id="GEC94481.1"/>
    </source>
</evidence>
<dbReference type="SMART" id="SM00116">
    <property type="entry name" value="CBS"/>
    <property type="match status" value="2"/>
</dbReference>
<dbReference type="SUPFAM" id="SSF54631">
    <property type="entry name" value="CBS-domain pair"/>
    <property type="match status" value="1"/>
</dbReference>
<gene>
    <name evidence="4" type="ORF">ZRA01_05540</name>
</gene>
<dbReference type="Gene3D" id="3.10.580.10">
    <property type="entry name" value="CBS-domain"/>
    <property type="match status" value="1"/>
</dbReference>
<keyword evidence="2" id="KW-0812">Transmembrane</keyword>
<dbReference type="InterPro" id="IPR046342">
    <property type="entry name" value="CBS_dom_sf"/>
</dbReference>
<protein>
    <submittedName>
        <fullName evidence="4">Membrane protein</fullName>
    </submittedName>
</protein>
<dbReference type="Proteomes" id="UP000318422">
    <property type="component" value="Unassembled WGS sequence"/>
</dbReference>
<feature type="transmembrane region" description="Helical" evidence="2">
    <location>
        <begin position="74"/>
        <end position="91"/>
    </location>
</feature>
<dbReference type="PROSITE" id="PS51371">
    <property type="entry name" value="CBS"/>
    <property type="match status" value="2"/>
</dbReference>
<sequence>MTRFARRYLLADAAPLSSAERWRSAAAALLGLLIFEGVLFVVPVSPEAHRLLAPLGATSVIVFTLPHSPLAQPWSVIGGLLLPALVGLACGSWLPAGWLAPAVAVAVSIWVMGWLRCIHPPGGAMALVMAVAAGQGVAPGISLAAVGWNTVAILVAAMAVNNLIPGRRYPLCSPPSPATPQRARQSPVGVQEPDLAAALAEIDAYLDISADDLSHLFRRAAHHAFRRHVLLTCGEVMEPALPSLEFATSLNEAWDLMRRHARQALPVVDRGGRVIGLLGLEDFLRHVEADKGSRVGERVRHLLRPTPGSHADKPEVVGQIMLTPQHGLQLARSDDSIAVAAEVLGQGGQAALPVVDESGRLVGMLGAAGLNAVLFHHEALGHIRGDVTA</sequence>
<keyword evidence="5" id="KW-1185">Reference proteome</keyword>
<keyword evidence="2" id="KW-0472">Membrane</keyword>
<dbReference type="AlphaFoldDB" id="A0A4Y4CNF0"/>
<feature type="domain" description="CBS" evidence="3">
    <location>
        <begin position="322"/>
        <end position="380"/>
    </location>
</feature>
<dbReference type="EMBL" id="BJNV01000007">
    <property type="protein sequence ID" value="GEC94481.1"/>
    <property type="molecule type" value="Genomic_DNA"/>
</dbReference>
<dbReference type="PANTHER" id="PTHR33741:SF5">
    <property type="entry name" value="TRANSMEMBRANE PROTEIN DDB_G0269096-RELATED"/>
    <property type="match status" value="1"/>
</dbReference>
<organism evidence="4 5">
    <name type="scientific">Zoogloea ramigera</name>
    <dbReference type="NCBI Taxonomy" id="350"/>
    <lineage>
        <taxon>Bacteria</taxon>
        <taxon>Pseudomonadati</taxon>
        <taxon>Pseudomonadota</taxon>
        <taxon>Betaproteobacteria</taxon>
        <taxon>Rhodocyclales</taxon>
        <taxon>Zoogloeaceae</taxon>
        <taxon>Zoogloea</taxon>
    </lineage>
</organism>
<keyword evidence="2" id="KW-1133">Transmembrane helix</keyword>
<evidence type="ECO:0000313" key="5">
    <source>
        <dbReference type="Proteomes" id="UP000318422"/>
    </source>
</evidence>
<evidence type="ECO:0000256" key="2">
    <source>
        <dbReference type="SAM" id="Phobius"/>
    </source>
</evidence>
<dbReference type="InterPro" id="IPR058581">
    <property type="entry name" value="TM_HPP"/>
</dbReference>
<dbReference type="InterPro" id="IPR000644">
    <property type="entry name" value="CBS_dom"/>
</dbReference>
<evidence type="ECO:0000259" key="3">
    <source>
        <dbReference type="PROSITE" id="PS51371"/>
    </source>
</evidence>
<comment type="caution">
    <text evidence="4">The sequence shown here is derived from an EMBL/GenBank/DDBJ whole genome shotgun (WGS) entry which is preliminary data.</text>
</comment>
<dbReference type="InterPro" id="IPR007065">
    <property type="entry name" value="HPP"/>
</dbReference>
<name>A0A4Y4CNF0_ZOORA</name>
<dbReference type="PANTHER" id="PTHR33741">
    <property type="entry name" value="TRANSMEMBRANE PROTEIN DDB_G0269096-RELATED"/>
    <property type="match status" value="1"/>
</dbReference>
<feature type="transmembrane region" description="Helical" evidence="2">
    <location>
        <begin position="98"/>
        <end position="116"/>
    </location>
</feature>